<comment type="pathway">
    <text evidence="3 4">Cofactor biosynthesis; coenzyme A biosynthesis; CoA from (R)-pantothenate: step 3/5.</text>
</comment>
<organism evidence="7 8">
    <name type="scientific">Holdemanella porci</name>
    <dbReference type="NCBI Taxonomy" id="2652276"/>
    <lineage>
        <taxon>Bacteria</taxon>
        <taxon>Bacillati</taxon>
        <taxon>Bacillota</taxon>
        <taxon>Erysipelotrichia</taxon>
        <taxon>Erysipelotrichales</taxon>
        <taxon>Erysipelotrichaceae</taxon>
        <taxon>Holdemanella</taxon>
    </lineage>
</organism>
<protein>
    <recommendedName>
        <fullName evidence="3">Coenzyme A biosynthesis bifunctional protein CoaBC</fullName>
    </recommendedName>
    <alternativeName>
        <fullName evidence="3">DNA/pantothenate metabolism flavoprotein</fullName>
    </alternativeName>
    <alternativeName>
        <fullName evidence="3">Phosphopantothenoylcysteine synthetase/decarboxylase</fullName>
        <shortName evidence="3">PPCS-PPCDC</shortName>
    </alternativeName>
    <domain>
        <recommendedName>
            <fullName evidence="3">Phosphopantothenoylcysteine decarboxylase</fullName>
            <shortName evidence="3">PPC decarboxylase</shortName>
            <shortName evidence="3">PPC-DC</shortName>
            <ecNumber evidence="3">4.1.1.36</ecNumber>
        </recommendedName>
        <alternativeName>
            <fullName evidence="3">CoaC</fullName>
        </alternativeName>
    </domain>
    <domain>
        <recommendedName>
            <fullName evidence="3">Phosphopantothenate--cysteine ligase</fullName>
            <ecNumber evidence="3">6.3.2.5</ecNumber>
        </recommendedName>
        <alternativeName>
            <fullName evidence="3">CoaB</fullName>
        </alternativeName>
        <alternativeName>
            <fullName evidence="3">Phosphopantothenoylcysteine synthetase</fullName>
            <shortName evidence="3">PPC synthetase</shortName>
            <shortName evidence="3">PPC-S</shortName>
        </alternativeName>
    </domain>
</protein>
<dbReference type="Proteomes" id="UP000434241">
    <property type="component" value="Unassembled WGS sequence"/>
</dbReference>
<dbReference type="PANTHER" id="PTHR14359:SF6">
    <property type="entry name" value="PHOSPHOPANTOTHENOYLCYSTEINE DECARBOXYLASE"/>
    <property type="match status" value="1"/>
</dbReference>
<feature type="binding site" evidence="3">
    <location>
        <position position="277"/>
    </location>
    <ligand>
        <name>CTP</name>
        <dbReference type="ChEBI" id="CHEBI:37563"/>
    </ligand>
</feature>
<feature type="binding site" evidence="3">
    <location>
        <position position="287"/>
    </location>
    <ligand>
        <name>CTP</name>
        <dbReference type="ChEBI" id="CHEBI:37563"/>
    </ligand>
</feature>
<dbReference type="GO" id="GO:0015937">
    <property type="term" value="P:coenzyme A biosynthetic process"/>
    <property type="evidence" value="ECO:0007669"/>
    <property type="project" value="UniProtKB-UniRule"/>
</dbReference>
<feature type="region of interest" description="Phosphopantothenoylcysteine decarboxylase" evidence="3">
    <location>
        <begin position="1"/>
        <end position="188"/>
    </location>
</feature>
<feature type="domain" description="DNA/pantothenate metabolism flavoprotein C-terminal" evidence="6">
    <location>
        <begin position="184"/>
        <end position="392"/>
    </location>
</feature>
<comment type="catalytic activity">
    <reaction evidence="3 4">
        <text>(R)-4'-phosphopantothenate + L-cysteine + CTP = N-[(R)-4-phosphopantothenoyl]-L-cysteine + CMP + diphosphate + H(+)</text>
        <dbReference type="Rhea" id="RHEA:19397"/>
        <dbReference type="ChEBI" id="CHEBI:10986"/>
        <dbReference type="ChEBI" id="CHEBI:15378"/>
        <dbReference type="ChEBI" id="CHEBI:33019"/>
        <dbReference type="ChEBI" id="CHEBI:35235"/>
        <dbReference type="ChEBI" id="CHEBI:37563"/>
        <dbReference type="ChEBI" id="CHEBI:59458"/>
        <dbReference type="ChEBI" id="CHEBI:60377"/>
        <dbReference type="EC" id="6.3.2.5"/>
    </reaction>
</comment>
<dbReference type="Pfam" id="PF04127">
    <property type="entry name" value="DFP"/>
    <property type="match status" value="1"/>
</dbReference>
<keyword evidence="2 3" id="KW-0456">Lyase</keyword>
<dbReference type="GO" id="GO:0004632">
    <property type="term" value="F:phosphopantothenate--cysteine ligase activity"/>
    <property type="evidence" value="ECO:0007669"/>
    <property type="project" value="UniProtKB-UniRule"/>
</dbReference>
<evidence type="ECO:0000313" key="8">
    <source>
        <dbReference type="Proteomes" id="UP000434241"/>
    </source>
</evidence>
<dbReference type="PANTHER" id="PTHR14359">
    <property type="entry name" value="HOMO-OLIGOMERIC FLAVIN CONTAINING CYS DECARBOXYLASE FAMILY"/>
    <property type="match status" value="1"/>
</dbReference>
<dbReference type="Pfam" id="PF02441">
    <property type="entry name" value="Flavoprotein"/>
    <property type="match status" value="1"/>
</dbReference>
<feature type="binding site" evidence="3">
    <location>
        <position position="336"/>
    </location>
    <ligand>
        <name>CTP</name>
        <dbReference type="ChEBI" id="CHEBI:37563"/>
    </ligand>
</feature>
<dbReference type="InterPro" id="IPR007085">
    <property type="entry name" value="DNA/pantothenate-metab_flavo_C"/>
</dbReference>
<name>A0A6N7V3L5_9FIRM</name>
<reference evidence="7 8" key="1">
    <citation type="submission" date="2019-08" db="EMBL/GenBank/DDBJ databases">
        <title>In-depth cultivation of the pig gut microbiome towards novel bacterial diversity and tailored functional studies.</title>
        <authorList>
            <person name="Wylensek D."/>
            <person name="Hitch T.C.A."/>
            <person name="Clavel T."/>
        </authorList>
    </citation>
    <scope>NUCLEOTIDE SEQUENCE [LARGE SCALE GENOMIC DNA]</scope>
    <source>
        <strain evidence="7 8">LKV-472-APC-3</strain>
    </source>
</reference>
<dbReference type="InterPro" id="IPR003382">
    <property type="entry name" value="Flavoprotein"/>
</dbReference>
<evidence type="ECO:0000259" key="5">
    <source>
        <dbReference type="Pfam" id="PF02441"/>
    </source>
</evidence>
<keyword evidence="3 4" id="KW-0436">Ligase</keyword>
<keyword evidence="3 4" id="KW-0285">Flavoprotein</keyword>
<feature type="binding site" evidence="3">
    <location>
        <begin position="303"/>
        <end position="306"/>
    </location>
    <ligand>
        <name>CTP</name>
        <dbReference type="ChEBI" id="CHEBI:37563"/>
    </ligand>
</feature>
<dbReference type="EMBL" id="VUMR01000041">
    <property type="protein sequence ID" value="MSS56740.1"/>
    <property type="molecule type" value="Genomic_DNA"/>
</dbReference>
<dbReference type="EC" id="6.3.2.5" evidence="3"/>
<dbReference type="InterPro" id="IPR035929">
    <property type="entry name" value="CoaB-like_sf"/>
</dbReference>
<feature type="binding site" evidence="3">
    <location>
        <position position="322"/>
    </location>
    <ligand>
        <name>CTP</name>
        <dbReference type="ChEBI" id="CHEBI:37563"/>
    </ligand>
</feature>
<dbReference type="SUPFAM" id="SSF102645">
    <property type="entry name" value="CoaB-like"/>
    <property type="match status" value="1"/>
</dbReference>
<dbReference type="GO" id="GO:0071513">
    <property type="term" value="C:phosphopantothenoylcysteine decarboxylase complex"/>
    <property type="evidence" value="ECO:0007669"/>
    <property type="project" value="TreeGrafter"/>
</dbReference>
<feature type="domain" description="Flavoprotein" evidence="5">
    <location>
        <begin position="4"/>
        <end position="174"/>
    </location>
</feature>
<comment type="function">
    <text evidence="3">Catalyzes two sequential steps in the biosynthesis of coenzyme A. In the first step cysteine is conjugated to 4'-phosphopantothenate to form 4-phosphopantothenoylcysteine. In the second step the latter compound is decarboxylated to form 4'-phosphopantotheine.</text>
</comment>
<comment type="caution">
    <text evidence="3">Lacks conserved residue(s) required for the propagation of feature annotation.</text>
</comment>
<dbReference type="NCBIfam" id="TIGR00521">
    <property type="entry name" value="coaBC_dfp"/>
    <property type="match status" value="1"/>
</dbReference>
<sequence length="398" mass="44006">MEKKHVVIGVSGGIAAYKACDLVSKLSKKDYEIKVVMTKHAQEFVKPINFESLSKHKCEVSLFDETNEDPIAHITLAKWADIMVLVPATANIIAKVVHGIADDIVSTTFLACHTKKLICPAMNVHMYENEVTQRNIKLAKELGYKFVEPVVGHLACNDTGKGKLADVQDIVSAIDHEFELEQTLKGKNVLVSAGPTQEALDPVRFLSNHSSGKQGYAIAKAAKALGANVTLVAGPTALEDLNDVNMVHVTSAQDMFDAITSRLDDQNYIIMAAAVADYRPEMVADQKIKKSDEEVTFHFVKNPDILAYIGQHKKENQVICGFAMETQNLEENARKKLESKNCDMLIANNLFTSGAGFQTDTNVVTLLRKNDTQHLPKCSKEELGYKILETMKEIEMEK</sequence>
<evidence type="ECO:0000259" key="6">
    <source>
        <dbReference type="Pfam" id="PF04127"/>
    </source>
</evidence>
<dbReference type="InterPro" id="IPR036551">
    <property type="entry name" value="Flavin_trans-like"/>
</dbReference>
<keyword evidence="3" id="KW-0460">Magnesium</keyword>
<comment type="catalytic activity">
    <reaction evidence="3 4">
        <text>N-[(R)-4-phosphopantothenoyl]-L-cysteine + H(+) = (R)-4'-phosphopantetheine + CO2</text>
        <dbReference type="Rhea" id="RHEA:16793"/>
        <dbReference type="ChEBI" id="CHEBI:15378"/>
        <dbReference type="ChEBI" id="CHEBI:16526"/>
        <dbReference type="ChEBI" id="CHEBI:59458"/>
        <dbReference type="ChEBI" id="CHEBI:61723"/>
        <dbReference type="EC" id="4.1.1.36"/>
    </reaction>
</comment>
<dbReference type="RefSeq" id="WP_154556323.1">
    <property type="nucleotide sequence ID" value="NZ_JBQHQE010000014.1"/>
</dbReference>
<dbReference type="GO" id="GO:0046872">
    <property type="term" value="F:metal ion binding"/>
    <property type="evidence" value="ECO:0007669"/>
    <property type="project" value="UniProtKB-KW"/>
</dbReference>
<comment type="cofactor">
    <cofactor evidence="3">
        <name>FMN</name>
        <dbReference type="ChEBI" id="CHEBI:58210"/>
    </cofactor>
    <text evidence="3">Binds 1 FMN per subunit.</text>
</comment>
<accession>A0A6N7V3L5</accession>
<dbReference type="Gene3D" id="3.40.50.1950">
    <property type="entry name" value="Flavin prenyltransferase-like"/>
    <property type="match status" value="1"/>
</dbReference>
<comment type="similarity">
    <text evidence="3 4">In the C-terminal section; belongs to the PPC synthetase family.</text>
</comment>
<keyword evidence="3" id="KW-0511">Multifunctional enzyme</keyword>
<keyword evidence="3 4" id="KW-0288">FMN</keyword>
<evidence type="ECO:0000256" key="3">
    <source>
        <dbReference type="HAMAP-Rule" id="MF_02225"/>
    </source>
</evidence>
<feature type="region of interest" description="Phosphopantothenate--cysteine ligase" evidence="3">
    <location>
        <begin position="189"/>
        <end position="398"/>
    </location>
</feature>
<keyword evidence="3" id="KW-0479">Metal-binding</keyword>
<dbReference type="InterPro" id="IPR005252">
    <property type="entry name" value="CoaBC"/>
</dbReference>
<dbReference type="GO" id="GO:0010181">
    <property type="term" value="F:FMN binding"/>
    <property type="evidence" value="ECO:0007669"/>
    <property type="project" value="UniProtKB-UniRule"/>
</dbReference>
<comment type="cofactor">
    <cofactor evidence="3">
        <name>Mg(2+)</name>
        <dbReference type="ChEBI" id="CHEBI:18420"/>
    </cofactor>
</comment>
<evidence type="ECO:0000313" key="7">
    <source>
        <dbReference type="EMBL" id="MSS56740.1"/>
    </source>
</evidence>
<comment type="similarity">
    <text evidence="3 4">In the N-terminal section; belongs to the HFCD (homo-oligomeric flavin containing Cys decarboxylase) superfamily.</text>
</comment>
<feature type="binding site" evidence="3">
    <location>
        <position position="340"/>
    </location>
    <ligand>
        <name>CTP</name>
        <dbReference type="ChEBI" id="CHEBI:37563"/>
    </ligand>
</feature>
<feature type="active site" description="Proton donor" evidence="3">
    <location>
        <position position="156"/>
    </location>
</feature>
<dbReference type="Gene3D" id="3.40.50.10300">
    <property type="entry name" value="CoaB-like"/>
    <property type="match status" value="1"/>
</dbReference>
<dbReference type="GO" id="GO:0015941">
    <property type="term" value="P:pantothenate catabolic process"/>
    <property type="evidence" value="ECO:0007669"/>
    <property type="project" value="InterPro"/>
</dbReference>
<dbReference type="GeneID" id="93159143"/>
<dbReference type="HAMAP" id="MF_02225">
    <property type="entry name" value="CoaBC"/>
    <property type="match status" value="1"/>
</dbReference>
<gene>
    <name evidence="3 7" type="primary">coaBC</name>
    <name evidence="7" type="ORF">FYJ55_07520</name>
</gene>
<dbReference type="EC" id="4.1.1.36" evidence="3"/>
<comment type="pathway">
    <text evidence="3 4">Cofactor biosynthesis; coenzyme A biosynthesis; CoA from (R)-pantothenate: step 2/5.</text>
</comment>
<comment type="caution">
    <text evidence="7">The sequence shown here is derived from an EMBL/GenBank/DDBJ whole genome shotgun (WGS) entry which is preliminary data.</text>
</comment>
<evidence type="ECO:0000256" key="1">
    <source>
        <dbReference type="ARBA" id="ARBA00022793"/>
    </source>
</evidence>
<keyword evidence="1 3" id="KW-0210">Decarboxylase</keyword>
<comment type="function">
    <text evidence="4">Catalyzes two steps in the biosynthesis of coenzyme A. In the first step cysteine is conjugated to 4'-phosphopantothenate to form 4-phosphopantothenoylcysteine, in the latter compound is decarboxylated to form 4'-phosphopantotheine.</text>
</comment>
<evidence type="ECO:0000256" key="2">
    <source>
        <dbReference type="ARBA" id="ARBA00023239"/>
    </source>
</evidence>
<dbReference type="GO" id="GO:0004633">
    <property type="term" value="F:phosphopantothenoylcysteine decarboxylase activity"/>
    <property type="evidence" value="ECO:0007669"/>
    <property type="project" value="UniProtKB-UniRule"/>
</dbReference>
<dbReference type="AlphaFoldDB" id="A0A6N7V3L5"/>
<proteinExistence type="inferred from homology"/>
<evidence type="ECO:0000256" key="4">
    <source>
        <dbReference type="RuleBase" id="RU364078"/>
    </source>
</evidence>
<dbReference type="SUPFAM" id="SSF52507">
    <property type="entry name" value="Homo-oligomeric flavin-containing Cys decarboxylases, HFCD"/>
    <property type="match status" value="1"/>
</dbReference>
<dbReference type="UniPathway" id="UPA00241">
    <property type="reaction ID" value="UER00353"/>
</dbReference>
<keyword evidence="8" id="KW-1185">Reference proteome</keyword>